<evidence type="ECO:0000313" key="7">
    <source>
        <dbReference type="EMBL" id="SBS88900.1"/>
    </source>
</evidence>
<dbReference type="SUPFAM" id="SSF47473">
    <property type="entry name" value="EF-hand"/>
    <property type="match status" value="1"/>
</dbReference>
<evidence type="ECO:0000256" key="1">
    <source>
        <dbReference type="ARBA" id="ARBA00020786"/>
    </source>
</evidence>
<dbReference type="GO" id="GO:0005509">
    <property type="term" value="F:calcium ion binding"/>
    <property type="evidence" value="ECO:0007669"/>
    <property type="project" value="InterPro"/>
</dbReference>
<dbReference type="Proteomes" id="UP000078597">
    <property type="component" value="Unassembled WGS sequence"/>
</dbReference>
<keyword evidence="5" id="KW-0007">Acetylation</keyword>
<organism evidence="7 8">
    <name type="scientific">Plasmodium malariae</name>
    <dbReference type="NCBI Taxonomy" id="5858"/>
    <lineage>
        <taxon>Eukaryota</taxon>
        <taxon>Sar</taxon>
        <taxon>Alveolata</taxon>
        <taxon>Apicomplexa</taxon>
        <taxon>Aconoidasida</taxon>
        <taxon>Haemosporida</taxon>
        <taxon>Plasmodiidae</taxon>
        <taxon>Plasmodium</taxon>
        <taxon>Plasmodium (Plasmodium)</taxon>
    </lineage>
</organism>
<evidence type="ECO:0000256" key="5">
    <source>
        <dbReference type="ARBA" id="ARBA00022990"/>
    </source>
</evidence>
<evidence type="ECO:0000256" key="2">
    <source>
        <dbReference type="ARBA" id="ARBA00022723"/>
    </source>
</evidence>
<dbReference type="CDD" id="cd00051">
    <property type="entry name" value="EFh"/>
    <property type="match status" value="1"/>
</dbReference>
<dbReference type="InterPro" id="IPR050230">
    <property type="entry name" value="CALM/Myosin/TropC-like"/>
</dbReference>
<accession>A0A1A8WCF2</accession>
<protein>
    <recommendedName>
        <fullName evidence="1">Calmodulin</fullName>
    </recommendedName>
</protein>
<dbReference type="InterPro" id="IPR011992">
    <property type="entry name" value="EF-hand-dom_pair"/>
</dbReference>
<dbReference type="VEuPathDB" id="PlasmoDB:PmUG01_12072800"/>
<reference evidence="8" key="1">
    <citation type="submission" date="2016-05" db="EMBL/GenBank/DDBJ databases">
        <authorList>
            <person name="Naeem Raeece"/>
        </authorList>
    </citation>
    <scope>NUCLEOTIDE SEQUENCE [LARGE SCALE GENOMIC DNA]</scope>
</reference>
<proteinExistence type="predicted"/>
<dbReference type="AlphaFoldDB" id="A0A1A8WCF2"/>
<dbReference type="GO" id="GO:0016460">
    <property type="term" value="C:myosin II complex"/>
    <property type="evidence" value="ECO:0007669"/>
    <property type="project" value="TreeGrafter"/>
</dbReference>
<evidence type="ECO:0000313" key="8">
    <source>
        <dbReference type="Proteomes" id="UP000078597"/>
    </source>
</evidence>
<evidence type="ECO:0000256" key="4">
    <source>
        <dbReference type="ARBA" id="ARBA00022837"/>
    </source>
</evidence>
<gene>
    <name evidence="7" type="ORF">PMALA_024180</name>
</gene>
<dbReference type="PROSITE" id="PS50222">
    <property type="entry name" value="EF_HAND_2"/>
    <property type="match status" value="1"/>
</dbReference>
<evidence type="ECO:0000256" key="3">
    <source>
        <dbReference type="ARBA" id="ARBA00022737"/>
    </source>
</evidence>
<evidence type="ECO:0000259" key="6">
    <source>
        <dbReference type="PROSITE" id="PS50222"/>
    </source>
</evidence>
<dbReference type="Gene3D" id="1.10.238.10">
    <property type="entry name" value="EF-hand"/>
    <property type="match status" value="1"/>
</dbReference>
<dbReference type="PROSITE" id="PS00018">
    <property type="entry name" value="EF_HAND_1"/>
    <property type="match status" value="1"/>
</dbReference>
<dbReference type="InterPro" id="IPR018247">
    <property type="entry name" value="EF_Hand_1_Ca_BS"/>
</dbReference>
<feature type="domain" description="EF-hand" evidence="6">
    <location>
        <begin position="43"/>
        <end position="78"/>
    </location>
</feature>
<dbReference type="InterPro" id="IPR002048">
    <property type="entry name" value="EF_hand_dom"/>
</dbReference>
<dbReference type="PANTHER" id="PTHR23048">
    <property type="entry name" value="MYOSIN LIGHT CHAIN 1, 3"/>
    <property type="match status" value="1"/>
</dbReference>
<dbReference type="EMBL" id="FLQW01001297">
    <property type="protein sequence ID" value="SBS88900.1"/>
    <property type="molecule type" value="Genomic_DNA"/>
</dbReference>
<dbReference type="PANTHER" id="PTHR23048:SF0">
    <property type="entry name" value="CALMODULIN LIKE 3"/>
    <property type="match status" value="1"/>
</dbReference>
<dbReference type="Pfam" id="PF13499">
    <property type="entry name" value="EF-hand_7"/>
    <property type="match status" value="1"/>
</dbReference>
<name>A0A1A8WCF2_PLAMA</name>
<keyword evidence="2" id="KW-0479">Metal-binding</keyword>
<keyword evidence="3" id="KW-0677">Repeat</keyword>
<keyword evidence="4" id="KW-0106">Calcium</keyword>
<sequence>MNEKPYIPIIEKLNNDKNPNFYICGNGYIAPLDIKSLKKISNTEKKNLQRVFKMMDKDNTGKISVSNLHDILHKYNYKISKSEVERMIWEFDDNMDNCLDYDEIYFLYLRCVNDKKKQIPSDLYNIIQFFMFDYEMNGYITVEKTLQILYVRFGREKMDLEVQEIFGDKYEDESGVEKQVHLKEYLDNEKKRIRKYRLQRRNMIAYNCTYT</sequence>